<protein>
    <submittedName>
        <fullName evidence="1">Uncharacterized protein</fullName>
    </submittedName>
</protein>
<evidence type="ECO:0000313" key="1">
    <source>
        <dbReference type="EMBL" id="CAF4988337.1"/>
    </source>
</evidence>
<accession>A0A8S3D9L6</accession>
<dbReference type="Proteomes" id="UP000681967">
    <property type="component" value="Unassembled WGS sequence"/>
</dbReference>
<gene>
    <name evidence="1" type="ORF">BYL167_LOCUS55100</name>
</gene>
<dbReference type="EMBL" id="CAJOBH010201521">
    <property type="protein sequence ID" value="CAF4988337.1"/>
    <property type="molecule type" value="Genomic_DNA"/>
</dbReference>
<organism evidence="1 2">
    <name type="scientific">Rotaria magnacalcarata</name>
    <dbReference type="NCBI Taxonomy" id="392030"/>
    <lineage>
        <taxon>Eukaryota</taxon>
        <taxon>Metazoa</taxon>
        <taxon>Spiralia</taxon>
        <taxon>Gnathifera</taxon>
        <taxon>Rotifera</taxon>
        <taxon>Eurotatoria</taxon>
        <taxon>Bdelloidea</taxon>
        <taxon>Philodinida</taxon>
        <taxon>Philodinidae</taxon>
        <taxon>Rotaria</taxon>
    </lineage>
</organism>
<sequence>ERSSSISMVNERPTSISLIDIPRWHISQLRNLAKWMFSSERQIYGIGAH</sequence>
<dbReference type="AlphaFoldDB" id="A0A8S3D9L6"/>
<proteinExistence type="predicted"/>
<comment type="caution">
    <text evidence="1">The sequence shown here is derived from an EMBL/GenBank/DDBJ whole genome shotgun (WGS) entry which is preliminary data.</text>
</comment>
<feature type="non-terminal residue" evidence="1">
    <location>
        <position position="1"/>
    </location>
</feature>
<evidence type="ECO:0000313" key="2">
    <source>
        <dbReference type="Proteomes" id="UP000681967"/>
    </source>
</evidence>
<name>A0A8S3D9L6_9BILA</name>
<reference evidence="1" key="1">
    <citation type="submission" date="2021-02" db="EMBL/GenBank/DDBJ databases">
        <authorList>
            <person name="Nowell W R."/>
        </authorList>
    </citation>
    <scope>NUCLEOTIDE SEQUENCE</scope>
</reference>